<dbReference type="SUPFAM" id="SSF143548">
    <property type="entry name" value="Serine metabolism enzymes domain"/>
    <property type="match status" value="1"/>
</dbReference>
<gene>
    <name evidence="13" type="ORF">SAMN05192553_101179</name>
</gene>
<dbReference type="AlphaFoldDB" id="A0A1H6TL65"/>
<evidence type="ECO:0000256" key="4">
    <source>
        <dbReference type="ARBA" id="ARBA00012093"/>
    </source>
</evidence>
<dbReference type="InterPro" id="IPR029009">
    <property type="entry name" value="ASB_dom_sf"/>
</dbReference>
<accession>A0A1H6TL65</accession>
<dbReference type="GO" id="GO:0051539">
    <property type="term" value="F:4 iron, 4 sulfur cluster binding"/>
    <property type="evidence" value="ECO:0007669"/>
    <property type="project" value="UniProtKB-KW"/>
</dbReference>
<dbReference type="InterPro" id="IPR005130">
    <property type="entry name" value="Ser_deHydtase-like_asu"/>
</dbReference>
<dbReference type="OrthoDB" id="9805537at2"/>
<dbReference type="PANTHER" id="PTHR30182:SF1">
    <property type="entry name" value="L-SERINE DEHYDRATASE 1"/>
    <property type="match status" value="1"/>
</dbReference>
<evidence type="ECO:0000256" key="1">
    <source>
        <dbReference type="ARBA" id="ARBA00001966"/>
    </source>
</evidence>
<keyword evidence="14" id="KW-1185">Reference proteome</keyword>
<keyword evidence="10" id="KW-0456">Lyase</keyword>
<sequence>MNYPSIFNDVVGPVMRGPSSSHCAASLRIGRICHDLMGGRISSIEIEFDPEGSLATTHKEQGSDMGLFGGFLGWEAYDERLVQAEQHMGAAGIQVTISIRDIQADHPNTYKITLTNPWETHQVTAISTGGGMIEVIDIDGAEVSFAGDCYLTLIYTNDPAGTINYLSHALPEVDGLEIRTGEPPYIELKAQQFLEEAILGELEQLENVSGVKQIRPVLPVLTAKNQQVPFITCEEMLAYNEGKDLSLWELALRYESMRGNISEQEVLDKMDDIRKILKDAVSTGLKGTEYQDRILGPQSVKFKSLMESKKLVDGDVLNRIIMYVSAIMEVKSSMGVIVAAPTAGSCGAMPGAVLGVSDSLGLSEEETVKALLIAGLIGVFIAAHSTFAAEVGGCQAECGSGSSMAAAALVYLAGGQLPQSISAASMALQSSLGMICDPIGNRVEAPCLNKNVMAASNALSCANMALADYDHLIPLDEVIETMYEVGKSIPNTLRCTNLGGLSITKAAKEIERKLGQGQFYKSC</sequence>
<evidence type="ECO:0000256" key="3">
    <source>
        <dbReference type="ARBA" id="ARBA00008636"/>
    </source>
</evidence>
<dbReference type="RefSeq" id="WP_092168188.1">
    <property type="nucleotide sequence ID" value="NZ_FNZH01000001.1"/>
</dbReference>
<dbReference type="PANTHER" id="PTHR30182">
    <property type="entry name" value="L-SERINE DEHYDRATASE"/>
    <property type="match status" value="1"/>
</dbReference>
<dbReference type="EMBL" id="FNZH01000001">
    <property type="protein sequence ID" value="SEI76522.1"/>
    <property type="molecule type" value="Genomic_DNA"/>
</dbReference>
<evidence type="ECO:0000313" key="14">
    <source>
        <dbReference type="Proteomes" id="UP000199403"/>
    </source>
</evidence>
<comment type="pathway">
    <text evidence="2">Carbohydrate biosynthesis; gluconeogenesis.</text>
</comment>
<dbReference type="InterPro" id="IPR051318">
    <property type="entry name" value="Fe-S_L-Ser"/>
</dbReference>
<keyword evidence="8" id="KW-0408">Iron</keyword>
<reference evidence="14" key="1">
    <citation type="submission" date="2016-10" db="EMBL/GenBank/DDBJ databases">
        <authorList>
            <person name="Varghese N."/>
            <person name="Submissions S."/>
        </authorList>
    </citation>
    <scope>NUCLEOTIDE SEQUENCE [LARGE SCALE GENOMIC DNA]</scope>
    <source>
        <strain evidence="14">IBRC-M 10761</strain>
    </source>
</reference>
<dbReference type="GO" id="GO:0046872">
    <property type="term" value="F:metal ion binding"/>
    <property type="evidence" value="ECO:0007669"/>
    <property type="project" value="UniProtKB-KW"/>
</dbReference>
<evidence type="ECO:0000256" key="9">
    <source>
        <dbReference type="ARBA" id="ARBA00023014"/>
    </source>
</evidence>
<evidence type="ECO:0000256" key="5">
    <source>
        <dbReference type="ARBA" id="ARBA00022432"/>
    </source>
</evidence>
<organism evidence="13 14">
    <name type="scientific">Cyclobacterium xiamenense</name>
    <dbReference type="NCBI Taxonomy" id="1297121"/>
    <lineage>
        <taxon>Bacteria</taxon>
        <taxon>Pseudomonadati</taxon>
        <taxon>Bacteroidota</taxon>
        <taxon>Cytophagia</taxon>
        <taxon>Cytophagales</taxon>
        <taxon>Cyclobacteriaceae</taxon>
        <taxon>Cyclobacterium</taxon>
    </lineage>
</organism>
<dbReference type="GO" id="GO:0003941">
    <property type="term" value="F:L-serine ammonia-lyase activity"/>
    <property type="evidence" value="ECO:0007669"/>
    <property type="project" value="UniProtKB-EC"/>
</dbReference>
<evidence type="ECO:0000256" key="6">
    <source>
        <dbReference type="ARBA" id="ARBA00022485"/>
    </source>
</evidence>
<feature type="domain" description="Serine dehydratase-like alpha subunit" evidence="12">
    <location>
        <begin position="243"/>
        <end position="501"/>
    </location>
</feature>
<evidence type="ECO:0000256" key="10">
    <source>
        <dbReference type="ARBA" id="ARBA00023239"/>
    </source>
</evidence>
<dbReference type="Pfam" id="PF03313">
    <property type="entry name" value="SDH_alpha"/>
    <property type="match status" value="1"/>
</dbReference>
<dbReference type="Proteomes" id="UP000199403">
    <property type="component" value="Unassembled WGS sequence"/>
</dbReference>
<protein>
    <recommendedName>
        <fullName evidence="4">L-serine ammonia-lyase</fullName>
        <ecNumber evidence="4">4.3.1.17</ecNumber>
    </recommendedName>
</protein>
<dbReference type="Gene3D" id="3.30.1330.90">
    <property type="entry name" value="D-3-phosphoglycerate dehydrogenase, domain 3"/>
    <property type="match status" value="1"/>
</dbReference>
<comment type="similarity">
    <text evidence="3">Belongs to the iron-sulfur dependent L-serine dehydratase family.</text>
</comment>
<dbReference type="EC" id="4.3.1.17" evidence="4"/>
<proteinExistence type="inferred from homology"/>
<keyword evidence="9" id="KW-0411">Iron-sulfur</keyword>
<comment type="cofactor">
    <cofactor evidence="1">
        <name>[4Fe-4S] cluster</name>
        <dbReference type="ChEBI" id="CHEBI:49883"/>
    </cofactor>
</comment>
<dbReference type="STRING" id="1416801.SAMN05192553_101179"/>
<comment type="catalytic activity">
    <reaction evidence="11">
        <text>L-serine = pyruvate + NH4(+)</text>
        <dbReference type="Rhea" id="RHEA:19169"/>
        <dbReference type="ChEBI" id="CHEBI:15361"/>
        <dbReference type="ChEBI" id="CHEBI:28938"/>
        <dbReference type="ChEBI" id="CHEBI:33384"/>
        <dbReference type="EC" id="4.3.1.17"/>
    </reaction>
</comment>
<evidence type="ECO:0000256" key="7">
    <source>
        <dbReference type="ARBA" id="ARBA00022723"/>
    </source>
</evidence>
<evidence type="ECO:0000256" key="2">
    <source>
        <dbReference type="ARBA" id="ARBA00004742"/>
    </source>
</evidence>
<evidence type="ECO:0000256" key="11">
    <source>
        <dbReference type="ARBA" id="ARBA00049406"/>
    </source>
</evidence>
<evidence type="ECO:0000259" key="12">
    <source>
        <dbReference type="Pfam" id="PF03313"/>
    </source>
</evidence>
<keyword evidence="6" id="KW-0004">4Fe-4S</keyword>
<keyword evidence="5" id="KW-0312">Gluconeogenesis</keyword>
<evidence type="ECO:0000313" key="13">
    <source>
        <dbReference type="EMBL" id="SEI76522.1"/>
    </source>
</evidence>
<dbReference type="GO" id="GO:0006094">
    <property type="term" value="P:gluconeogenesis"/>
    <property type="evidence" value="ECO:0007669"/>
    <property type="project" value="UniProtKB-KW"/>
</dbReference>
<evidence type="ECO:0000256" key="8">
    <source>
        <dbReference type="ARBA" id="ARBA00023004"/>
    </source>
</evidence>
<name>A0A1H6TL65_9BACT</name>
<keyword evidence="7" id="KW-0479">Metal-binding</keyword>